<dbReference type="Proteomes" id="UP001195769">
    <property type="component" value="Unassembled WGS sequence"/>
</dbReference>
<protein>
    <submittedName>
        <fullName evidence="1">Uncharacterized protein</fullName>
    </submittedName>
</protein>
<dbReference type="EMBL" id="JABBWK010000082">
    <property type="protein sequence ID" value="KAG1894272.1"/>
    <property type="molecule type" value="Genomic_DNA"/>
</dbReference>
<reference evidence="1" key="1">
    <citation type="journal article" date="2020" name="New Phytol.">
        <title>Comparative genomics reveals dynamic genome evolution in host specialist ectomycorrhizal fungi.</title>
        <authorList>
            <person name="Lofgren L.A."/>
            <person name="Nguyen N.H."/>
            <person name="Vilgalys R."/>
            <person name="Ruytinx J."/>
            <person name="Liao H.L."/>
            <person name="Branco S."/>
            <person name="Kuo A."/>
            <person name="LaButti K."/>
            <person name="Lipzen A."/>
            <person name="Andreopoulos W."/>
            <person name="Pangilinan J."/>
            <person name="Riley R."/>
            <person name="Hundley H."/>
            <person name="Na H."/>
            <person name="Barry K."/>
            <person name="Grigoriev I.V."/>
            <person name="Stajich J.E."/>
            <person name="Kennedy P.G."/>
        </authorList>
    </citation>
    <scope>NUCLEOTIDE SEQUENCE</scope>
    <source>
        <strain evidence="1">FC203</strain>
    </source>
</reference>
<evidence type="ECO:0000313" key="1">
    <source>
        <dbReference type="EMBL" id="KAG1894272.1"/>
    </source>
</evidence>
<accession>A0AAD4DUT7</accession>
<comment type="caution">
    <text evidence="1">The sequence shown here is derived from an EMBL/GenBank/DDBJ whole genome shotgun (WGS) entry which is preliminary data.</text>
</comment>
<keyword evidence="2" id="KW-1185">Reference proteome</keyword>
<gene>
    <name evidence="1" type="ORF">F5891DRAFT_985160</name>
</gene>
<dbReference type="GeneID" id="64671848"/>
<dbReference type="AlphaFoldDB" id="A0AAD4DUT7"/>
<evidence type="ECO:0000313" key="2">
    <source>
        <dbReference type="Proteomes" id="UP001195769"/>
    </source>
</evidence>
<name>A0AAD4DUT7_9AGAM</name>
<dbReference type="RefSeq" id="XP_041219848.1">
    <property type="nucleotide sequence ID" value="XM_041377550.1"/>
</dbReference>
<proteinExistence type="predicted"/>
<organism evidence="1 2">
    <name type="scientific">Suillus fuscotomentosus</name>
    <dbReference type="NCBI Taxonomy" id="1912939"/>
    <lineage>
        <taxon>Eukaryota</taxon>
        <taxon>Fungi</taxon>
        <taxon>Dikarya</taxon>
        <taxon>Basidiomycota</taxon>
        <taxon>Agaricomycotina</taxon>
        <taxon>Agaricomycetes</taxon>
        <taxon>Agaricomycetidae</taxon>
        <taxon>Boletales</taxon>
        <taxon>Suillineae</taxon>
        <taxon>Suillaceae</taxon>
        <taxon>Suillus</taxon>
    </lineage>
</organism>
<sequence length="197" mass="22256">MPFGTGWQFYSFPEENFMAEYFVLLWSCVQKQWEHRVFQELLKSVADLEELFMQGGDNEVDAVAELASTIMLSYLFKKGPSSSPPPHQATGSPNDFYQEEGSPVTALHKIKVIKAMNQSCIIEILGVYTSYLFFQNNILHIKSGNLLINNNGLLPIAAFRIFSLAHSHGSVWERQKCLQQRLLLPSESQALTAHLSS</sequence>